<dbReference type="AlphaFoldDB" id="A0A2U8FTZ2"/>
<dbReference type="GO" id="GO:0003700">
    <property type="term" value="F:DNA-binding transcription factor activity"/>
    <property type="evidence" value="ECO:0007669"/>
    <property type="project" value="InterPro"/>
</dbReference>
<dbReference type="FunFam" id="1.10.10.10:FF:000001">
    <property type="entry name" value="LysR family transcriptional regulator"/>
    <property type="match status" value="1"/>
</dbReference>
<comment type="similarity">
    <text evidence="1">Belongs to the LysR transcriptional regulatory family.</text>
</comment>
<gene>
    <name evidence="6" type="ORF">DEH84_14445</name>
</gene>
<evidence type="ECO:0000256" key="4">
    <source>
        <dbReference type="ARBA" id="ARBA00023163"/>
    </source>
</evidence>
<keyword evidence="2" id="KW-0805">Transcription regulation</keyword>
<dbReference type="InterPro" id="IPR050950">
    <property type="entry name" value="HTH-type_LysR_regulators"/>
</dbReference>
<dbReference type="GO" id="GO:0003677">
    <property type="term" value="F:DNA binding"/>
    <property type="evidence" value="ECO:0007669"/>
    <property type="project" value="UniProtKB-KW"/>
</dbReference>
<dbReference type="Gene3D" id="1.10.10.10">
    <property type="entry name" value="Winged helix-like DNA-binding domain superfamily/Winged helix DNA-binding domain"/>
    <property type="match status" value="1"/>
</dbReference>
<dbReference type="InterPro" id="IPR000847">
    <property type="entry name" value="LysR_HTH_N"/>
</dbReference>
<dbReference type="EMBL" id="CP029210">
    <property type="protein sequence ID" value="AWI54490.1"/>
    <property type="molecule type" value="Genomic_DNA"/>
</dbReference>
<feature type="domain" description="HTH lysR-type" evidence="5">
    <location>
        <begin position="1"/>
        <end position="58"/>
    </location>
</feature>
<evidence type="ECO:0000256" key="1">
    <source>
        <dbReference type="ARBA" id="ARBA00009437"/>
    </source>
</evidence>
<keyword evidence="7" id="KW-1185">Reference proteome</keyword>
<dbReference type="PRINTS" id="PR00039">
    <property type="entry name" value="HTHLYSR"/>
</dbReference>
<evidence type="ECO:0000256" key="3">
    <source>
        <dbReference type="ARBA" id="ARBA00023125"/>
    </source>
</evidence>
<dbReference type="SUPFAM" id="SSF46785">
    <property type="entry name" value="Winged helix' DNA-binding domain"/>
    <property type="match status" value="1"/>
</dbReference>
<accession>A0A2U8FTZ2</accession>
<dbReference type="Proteomes" id="UP000244892">
    <property type="component" value="Chromosome"/>
</dbReference>
<protein>
    <submittedName>
        <fullName evidence="6">LysR family transcriptional regulator</fullName>
    </submittedName>
</protein>
<dbReference type="KEGG" id="aon:DEH84_14445"/>
<dbReference type="GO" id="GO:0005829">
    <property type="term" value="C:cytosol"/>
    <property type="evidence" value="ECO:0007669"/>
    <property type="project" value="TreeGrafter"/>
</dbReference>
<organism evidence="6 7">
    <name type="scientific">Aquabacterium olei</name>
    <dbReference type="NCBI Taxonomy" id="1296669"/>
    <lineage>
        <taxon>Bacteria</taxon>
        <taxon>Pseudomonadati</taxon>
        <taxon>Pseudomonadota</taxon>
        <taxon>Betaproteobacteria</taxon>
        <taxon>Burkholderiales</taxon>
        <taxon>Aquabacterium</taxon>
    </lineage>
</organism>
<keyword evidence="4" id="KW-0804">Transcription</keyword>
<dbReference type="Pfam" id="PF00126">
    <property type="entry name" value="HTH_1"/>
    <property type="match status" value="1"/>
</dbReference>
<name>A0A2U8FTZ2_9BURK</name>
<dbReference type="InterPro" id="IPR005119">
    <property type="entry name" value="LysR_subst-bd"/>
</dbReference>
<dbReference type="InterPro" id="IPR036390">
    <property type="entry name" value="WH_DNA-bd_sf"/>
</dbReference>
<dbReference type="SUPFAM" id="SSF53850">
    <property type="entry name" value="Periplasmic binding protein-like II"/>
    <property type="match status" value="1"/>
</dbReference>
<dbReference type="PANTHER" id="PTHR30419:SF30">
    <property type="entry name" value="LYSR FAMILY TRANSCRIPTIONAL REGULATOR"/>
    <property type="match status" value="1"/>
</dbReference>
<dbReference type="PANTHER" id="PTHR30419">
    <property type="entry name" value="HTH-TYPE TRANSCRIPTIONAL REGULATOR YBHD"/>
    <property type="match status" value="1"/>
</dbReference>
<dbReference type="Gene3D" id="3.40.190.290">
    <property type="match status" value="1"/>
</dbReference>
<evidence type="ECO:0000313" key="7">
    <source>
        <dbReference type="Proteomes" id="UP000244892"/>
    </source>
</evidence>
<dbReference type="PROSITE" id="PS50931">
    <property type="entry name" value="HTH_LYSR"/>
    <property type="match status" value="1"/>
</dbReference>
<dbReference type="OrthoDB" id="9004436at2"/>
<evidence type="ECO:0000313" key="6">
    <source>
        <dbReference type="EMBL" id="AWI54490.1"/>
    </source>
</evidence>
<keyword evidence="3" id="KW-0238">DNA-binding</keyword>
<evidence type="ECO:0000256" key="2">
    <source>
        <dbReference type="ARBA" id="ARBA00023015"/>
    </source>
</evidence>
<reference evidence="6 7" key="1">
    <citation type="submission" date="2018-05" db="EMBL/GenBank/DDBJ databases">
        <title>complete genome sequence of Aquabacterium olei NBRC 110486.</title>
        <authorList>
            <person name="Tang B."/>
            <person name="Chang J."/>
            <person name="Zhang L."/>
            <person name="Yang H."/>
        </authorList>
    </citation>
    <scope>NUCLEOTIDE SEQUENCE [LARGE SCALE GENOMIC DNA]</scope>
    <source>
        <strain evidence="6 7">NBRC 110486</strain>
    </source>
</reference>
<dbReference type="Pfam" id="PF03466">
    <property type="entry name" value="LysR_substrate"/>
    <property type="match status" value="1"/>
</dbReference>
<dbReference type="InterPro" id="IPR036388">
    <property type="entry name" value="WH-like_DNA-bd_sf"/>
</dbReference>
<proteinExistence type="inferred from homology"/>
<evidence type="ECO:0000259" key="5">
    <source>
        <dbReference type="PROSITE" id="PS50931"/>
    </source>
</evidence>
<sequence>MKLTQLRDLVAIVEHGSLRAAARHLGVDQPVLTRSVRALEKELGTPMFERTASGMTLTQAGQRFHLRASLIVNESRRAQDELAQILDEGGGSLTVALSIMPHAGLLPAALPRFRQRYPRVRLHLIEGLFPDIESRLRDGSIDFYMGAAPRIAPSSGLRVETLFRNTRAVVGRKGHPHAGAGSLHELVGAEWASTAIDHNASEDLAHLFARYQLDPPRVMLQAGSALSLLVALTQTDLLAMLPRQWADFPLTADTLQIIPVREELPAPDMVLIHRAGLPLTPAAEHMVDLLMRFAPQQAGPQQGLIAPSGDTALSR</sequence>